<keyword evidence="16" id="KW-1185">Reference proteome</keyword>
<reference evidence="15" key="1">
    <citation type="submission" date="2020-11" db="EMBL/GenBank/DDBJ databases">
        <authorList>
            <person name="Tran Van P."/>
        </authorList>
    </citation>
    <scope>NUCLEOTIDE SEQUENCE</scope>
</reference>
<keyword evidence="7" id="KW-0353">Hemolymph clotting</keyword>
<dbReference type="InterPro" id="IPR001314">
    <property type="entry name" value="Peptidase_S1A"/>
</dbReference>
<comment type="similarity">
    <text evidence="11">Belongs to the peptidase S1 family. CLIP subfamily.</text>
</comment>
<keyword evidence="10" id="KW-1015">Disulfide bond</keyword>
<evidence type="ECO:0000256" key="6">
    <source>
        <dbReference type="ARBA" id="ARBA00022801"/>
    </source>
</evidence>
<dbReference type="GO" id="GO:0006508">
    <property type="term" value="P:proteolysis"/>
    <property type="evidence" value="ECO:0007669"/>
    <property type="project" value="UniProtKB-KW"/>
</dbReference>
<dbReference type="GO" id="GO:0004252">
    <property type="term" value="F:serine-type endopeptidase activity"/>
    <property type="evidence" value="ECO:0007669"/>
    <property type="project" value="InterPro"/>
</dbReference>
<dbReference type="InterPro" id="IPR009003">
    <property type="entry name" value="Peptidase_S1_PA"/>
</dbReference>
<dbReference type="Proteomes" id="UP000759131">
    <property type="component" value="Unassembled WGS sequence"/>
</dbReference>
<dbReference type="PANTHER" id="PTHR24256">
    <property type="entry name" value="TRYPTASE-RELATED"/>
    <property type="match status" value="1"/>
</dbReference>
<dbReference type="InterPro" id="IPR018114">
    <property type="entry name" value="TRYPSIN_HIS"/>
</dbReference>
<feature type="domain" description="Peptidase S1" evidence="14">
    <location>
        <begin position="26"/>
        <end position="263"/>
    </location>
</feature>
<evidence type="ECO:0000256" key="10">
    <source>
        <dbReference type="ARBA" id="ARBA00023157"/>
    </source>
</evidence>
<evidence type="ECO:0000313" key="16">
    <source>
        <dbReference type="Proteomes" id="UP000759131"/>
    </source>
</evidence>
<evidence type="ECO:0000259" key="14">
    <source>
        <dbReference type="PROSITE" id="PS50240"/>
    </source>
</evidence>
<dbReference type="PROSITE" id="PS50240">
    <property type="entry name" value="TRYPSIN_DOM"/>
    <property type="match status" value="1"/>
</dbReference>
<keyword evidence="9" id="KW-0130">Cell adhesion</keyword>
<organism evidence="15">
    <name type="scientific">Medioppia subpectinata</name>
    <dbReference type="NCBI Taxonomy" id="1979941"/>
    <lineage>
        <taxon>Eukaryota</taxon>
        <taxon>Metazoa</taxon>
        <taxon>Ecdysozoa</taxon>
        <taxon>Arthropoda</taxon>
        <taxon>Chelicerata</taxon>
        <taxon>Arachnida</taxon>
        <taxon>Acari</taxon>
        <taxon>Acariformes</taxon>
        <taxon>Sarcoptiformes</taxon>
        <taxon>Oribatida</taxon>
        <taxon>Brachypylina</taxon>
        <taxon>Oppioidea</taxon>
        <taxon>Oppiidae</taxon>
        <taxon>Medioppia</taxon>
    </lineage>
</organism>
<keyword evidence="8" id="KW-0720">Serine protease</keyword>
<keyword evidence="6" id="KW-0378">Hydrolase</keyword>
<gene>
    <name evidence="15" type="ORF">OSB1V03_LOCUS3053</name>
</gene>
<keyword evidence="2" id="KW-0768">Sushi</keyword>
<dbReference type="OrthoDB" id="5565075at2759"/>
<dbReference type="PROSITE" id="PS00134">
    <property type="entry name" value="TRYPSIN_HIS"/>
    <property type="match status" value="1"/>
</dbReference>
<evidence type="ECO:0000256" key="3">
    <source>
        <dbReference type="ARBA" id="ARBA00022670"/>
    </source>
</evidence>
<proteinExistence type="inferred from homology"/>
<accession>A0A7R9PVS9</accession>
<dbReference type="SUPFAM" id="SSF50494">
    <property type="entry name" value="Trypsin-like serine proteases"/>
    <property type="match status" value="1"/>
</dbReference>
<evidence type="ECO:0000256" key="5">
    <source>
        <dbReference type="ARBA" id="ARBA00022734"/>
    </source>
</evidence>
<sequence>MLLCLSAQAFAAWRGHCGNSTIFTRVINGDVAEHGKWPWMVRTNYHNNLSNPSQYIPWCGGSLISDQWILSAAHCSHPEIKSVTFGDYNINEREGTEHIANISEHHVHPGYNNTNMRDDIALLKLSEPLDLIDKHRLFEPICLPWADTTLGLGTKCTATGWGSTVAAYYVLSNELQEVELAIASNSTCNWDAKLIFQQNKQLCAVNHDSSKHTCKGDSGGPLSCRLGEVGWVLEGVYSWGNCLDNPDVFTRVSAYIPWIQRAK</sequence>
<keyword evidence="1" id="KW-0245">EGF-like domain</keyword>
<dbReference type="CDD" id="cd00190">
    <property type="entry name" value="Tryp_SPc"/>
    <property type="match status" value="1"/>
</dbReference>
<keyword evidence="4" id="KW-0732">Signal</keyword>
<name>A0A7R9PVS9_9ACAR</name>
<dbReference type="FunFam" id="2.40.10.10:FF:000120">
    <property type="entry name" value="Putative serine protease"/>
    <property type="match status" value="1"/>
</dbReference>
<dbReference type="GO" id="GO:0007155">
    <property type="term" value="P:cell adhesion"/>
    <property type="evidence" value="ECO:0007669"/>
    <property type="project" value="UniProtKB-KW"/>
</dbReference>
<dbReference type="GO" id="GO:0030246">
    <property type="term" value="F:carbohydrate binding"/>
    <property type="evidence" value="ECO:0007669"/>
    <property type="project" value="UniProtKB-KW"/>
</dbReference>
<dbReference type="InterPro" id="IPR043504">
    <property type="entry name" value="Peptidase_S1_PA_chymotrypsin"/>
</dbReference>
<protein>
    <recommendedName>
        <fullName evidence="13">limulus clotting factor C</fullName>
        <ecNumber evidence="13">3.4.21.84</ecNumber>
    </recommendedName>
</protein>
<dbReference type="EMBL" id="OC855757">
    <property type="protein sequence ID" value="CAD7622590.1"/>
    <property type="molecule type" value="Genomic_DNA"/>
</dbReference>
<evidence type="ECO:0000256" key="8">
    <source>
        <dbReference type="ARBA" id="ARBA00022825"/>
    </source>
</evidence>
<evidence type="ECO:0000256" key="1">
    <source>
        <dbReference type="ARBA" id="ARBA00022536"/>
    </source>
</evidence>
<evidence type="ECO:0000256" key="4">
    <source>
        <dbReference type="ARBA" id="ARBA00022729"/>
    </source>
</evidence>
<dbReference type="EC" id="3.4.21.84" evidence="13"/>
<dbReference type="Gene3D" id="2.40.10.10">
    <property type="entry name" value="Trypsin-like serine proteases"/>
    <property type="match status" value="2"/>
</dbReference>
<feature type="non-terminal residue" evidence="15">
    <location>
        <position position="263"/>
    </location>
</feature>
<evidence type="ECO:0000256" key="9">
    <source>
        <dbReference type="ARBA" id="ARBA00022889"/>
    </source>
</evidence>
<dbReference type="InterPro" id="IPR001254">
    <property type="entry name" value="Trypsin_dom"/>
</dbReference>
<dbReference type="PRINTS" id="PR00722">
    <property type="entry name" value="CHYMOTRYPSIN"/>
</dbReference>
<evidence type="ECO:0000256" key="7">
    <source>
        <dbReference type="ARBA" id="ARBA00022820"/>
    </source>
</evidence>
<evidence type="ECO:0000256" key="2">
    <source>
        <dbReference type="ARBA" id="ARBA00022659"/>
    </source>
</evidence>
<dbReference type="AlphaFoldDB" id="A0A7R9PVS9"/>
<dbReference type="InterPro" id="IPR051487">
    <property type="entry name" value="Ser/Thr_Proteases_Immune/Dev"/>
</dbReference>
<evidence type="ECO:0000313" key="15">
    <source>
        <dbReference type="EMBL" id="CAD7622590.1"/>
    </source>
</evidence>
<dbReference type="GO" id="GO:0042381">
    <property type="term" value="P:hemolymph coagulation"/>
    <property type="evidence" value="ECO:0007669"/>
    <property type="project" value="UniProtKB-KW"/>
</dbReference>
<evidence type="ECO:0000256" key="13">
    <source>
        <dbReference type="ARBA" id="ARBA00066707"/>
    </source>
</evidence>
<keyword evidence="3" id="KW-0645">Protease</keyword>
<keyword evidence="5" id="KW-0430">Lectin</keyword>
<comment type="catalytic activity">
    <reaction evidence="12">
        <text>Selective cleavage of 103-Arg-|-Ser-104 and 124-Ile-|-Ile-125 bonds in Limulus clotting factor B to form activated factor B. Cleavage of -Pro-Arg-|-Xaa- bonds in synthetic substrates.</text>
        <dbReference type="EC" id="3.4.21.84"/>
    </reaction>
</comment>
<evidence type="ECO:0000256" key="12">
    <source>
        <dbReference type="ARBA" id="ARBA00052079"/>
    </source>
</evidence>
<dbReference type="EMBL" id="CAJPIZ010001182">
    <property type="protein sequence ID" value="CAG2103020.1"/>
    <property type="molecule type" value="Genomic_DNA"/>
</dbReference>
<dbReference type="SMART" id="SM00020">
    <property type="entry name" value="Tryp_SPc"/>
    <property type="match status" value="1"/>
</dbReference>
<evidence type="ECO:0000256" key="11">
    <source>
        <dbReference type="ARBA" id="ARBA00024195"/>
    </source>
</evidence>
<dbReference type="Pfam" id="PF00089">
    <property type="entry name" value="Trypsin"/>
    <property type="match status" value="1"/>
</dbReference>